<organism evidence="1 2">
    <name type="scientific">Ambispora leptoticha</name>
    <dbReference type="NCBI Taxonomy" id="144679"/>
    <lineage>
        <taxon>Eukaryota</taxon>
        <taxon>Fungi</taxon>
        <taxon>Fungi incertae sedis</taxon>
        <taxon>Mucoromycota</taxon>
        <taxon>Glomeromycotina</taxon>
        <taxon>Glomeromycetes</taxon>
        <taxon>Archaeosporales</taxon>
        <taxon>Ambisporaceae</taxon>
        <taxon>Ambispora</taxon>
    </lineage>
</organism>
<protein>
    <submittedName>
        <fullName evidence="1">2985_t:CDS:1</fullName>
    </submittedName>
</protein>
<gene>
    <name evidence="1" type="ORF">ALEPTO_LOCUS5218</name>
</gene>
<comment type="caution">
    <text evidence="1">The sequence shown here is derived from an EMBL/GenBank/DDBJ whole genome shotgun (WGS) entry which is preliminary data.</text>
</comment>
<evidence type="ECO:0000313" key="2">
    <source>
        <dbReference type="Proteomes" id="UP000789508"/>
    </source>
</evidence>
<sequence length="139" mass="16534">MEEHWKLLGYNNALLLSTYANKKKGNTNRRIEFSRCSDKGIFSYRSVHILFHLPYQMLYQSHETWHRSYEKIIRQPLDQRTHNGHDSKLKSDALNLLLDLKEESVLNKKDNGGDNYRMGEEDIRDSLQILWHLINVSFN</sequence>
<name>A0A9N9FJ96_9GLOM</name>
<dbReference type="Proteomes" id="UP000789508">
    <property type="component" value="Unassembled WGS sequence"/>
</dbReference>
<reference evidence="1" key="1">
    <citation type="submission" date="2021-06" db="EMBL/GenBank/DDBJ databases">
        <authorList>
            <person name="Kallberg Y."/>
            <person name="Tangrot J."/>
            <person name="Rosling A."/>
        </authorList>
    </citation>
    <scope>NUCLEOTIDE SEQUENCE</scope>
    <source>
        <strain evidence="1">FL130A</strain>
    </source>
</reference>
<keyword evidence="2" id="KW-1185">Reference proteome</keyword>
<dbReference type="EMBL" id="CAJVPS010001414">
    <property type="protein sequence ID" value="CAG8536969.1"/>
    <property type="molecule type" value="Genomic_DNA"/>
</dbReference>
<dbReference type="AlphaFoldDB" id="A0A9N9FJ96"/>
<evidence type="ECO:0000313" key="1">
    <source>
        <dbReference type="EMBL" id="CAG8536969.1"/>
    </source>
</evidence>
<accession>A0A9N9FJ96</accession>
<proteinExistence type="predicted"/>
<dbReference type="OrthoDB" id="1103324at2759"/>